<dbReference type="AlphaFoldDB" id="A0AAD9MFU6"/>
<dbReference type="EMBL" id="JASFZW010000025">
    <property type="protein sequence ID" value="KAK2075524.1"/>
    <property type="molecule type" value="Genomic_DNA"/>
</dbReference>
<organism evidence="1 2">
    <name type="scientific">Prototheca wickerhamii</name>
    <dbReference type="NCBI Taxonomy" id="3111"/>
    <lineage>
        <taxon>Eukaryota</taxon>
        <taxon>Viridiplantae</taxon>
        <taxon>Chlorophyta</taxon>
        <taxon>core chlorophytes</taxon>
        <taxon>Trebouxiophyceae</taxon>
        <taxon>Chlorellales</taxon>
        <taxon>Chlorellaceae</taxon>
        <taxon>Prototheca</taxon>
    </lineage>
</organism>
<accession>A0AAD9MFU6</accession>
<comment type="caution">
    <text evidence="1">The sequence shown here is derived from an EMBL/GenBank/DDBJ whole genome shotgun (WGS) entry which is preliminary data.</text>
</comment>
<keyword evidence="2" id="KW-1185">Reference proteome</keyword>
<gene>
    <name evidence="1" type="ORF">QBZ16_002546</name>
</gene>
<proteinExistence type="predicted"/>
<dbReference type="Proteomes" id="UP001255856">
    <property type="component" value="Unassembled WGS sequence"/>
</dbReference>
<evidence type="ECO:0000313" key="2">
    <source>
        <dbReference type="Proteomes" id="UP001255856"/>
    </source>
</evidence>
<evidence type="ECO:0000313" key="1">
    <source>
        <dbReference type="EMBL" id="KAK2075524.1"/>
    </source>
</evidence>
<name>A0AAD9MFU6_PROWI</name>
<reference evidence="1" key="1">
    <citation type="submission" date="2021-01" db="EMBL/GenBank/DDBJ databases">
        <authorList>
            <person name="Eckstrom K.M.E."/>
        </authorList>
    </citation>
    <scope>NUCLEOTIDE SEQUENCE</scope>
    <source>
        <strain evidence="1">UVCC 0001</strain>
    </source>
</reference>
<dbReference type="SUPFAM" id="SSF101447">
    <property type="entry name" value="Formin homology 2 domain (FH2 domain)"/>
    <property type="match status" value="1"/>
</dbReference>
<sequence length="253" mass="28563">MNATYLDFTCMVDGVVQDRKSLLPSPPPPPPPPPLPLAQGVWWASKTSFLLFIKSYSLEVELFCPDVTCTFHLAYYSAEHEQIGNFSVHDQPHGIWPQFASVSKDEAARVTEVTAQMVLPDGRSSEVALLPHRDAPVDDWELDIRSTPTVEYRRENQTAVVSVDLSGVRRCSAAGSCELNVRMSQLVHDFVHPITPHNEYGEAVYDPAQSVQRVVIPYHHSEVFYNHATVWLERTAHPCFSDCRSKEWETDLD</sequence>
<protein>
    <submittedName>
        <fullName evidence="1">Uncharacterized protein</fullName>
    </submittedName>
</protein>